<comment type="caution">
    <text evidence="1">The sequence shown here is derived from an EMBL/GenBank/DDBJ whole genome shotgun (WGS) entry which is preliminary data.</text>
</comment>
<dbReference type="EMBL" id="CM037616">
    <property type="protein sequence ID" value="KAH7992806.1"/>
    <property type="molecule type" value="Genomic_DNA"/>
</dbReference>
<organism evidence="1 2">
    <name type="scientific">Sphaerodactylus townsendi</name>
    <dbReference type="NCBI Taxonomy" id="933632"/>
    <lineage>
        <taxon>Eukaryota</taxon>
        <taxon>Metazoa</taxon>
        <taxon>Chordata</taxon>
        <taxon>Craniata</taxon>
        <taxon>Vertebrata</taxon>
        <taxon>Euteleostomi</taxon>
        <taxon>Lepidosauria</taxon>
        <taxon>Squamata</taxon>
        <taxon>Bifurcata</taxon>
        <taxon>Gekkota</taxon>
        <taxon>Sphaerodactylidae</taxon>
        <taxon>Sphaerodactylus</taxon>
    </lineage>
</organism>
<evidence type="ECO:0000313" key="1">
    <source>
        <dbReference type="EMBL" id="KAH7992806.1"/>
    </source>
</evidence>
<reference evidence="1" key="1">
    <citation type="submission" date="2021-08" db="EMBL/GenBank/DDBJ databases">
        <title>The first chromosome-level gecko genome reveals the dynamic sex chromosomes of Neotropical dwarf geckos (Sphaerodactylidae: Sphaerodactylus).</title>
        <authorList>
            <person name="Pinto B.J."/>
            <person name="Keating S.E."/>
            <person name="Gamble T."/>
        </authorList>
    </citation>
    <scope>NUCLEOTIDE SEQUENCE</scope>
    <source>
        <strain evidence="1">TG3544</strain>
    </source>
</reference>
<sequence>MVQLYRFLLIPTRLTLKVSTVLYRLGESSIACFSAVFYSLWVLYLVLKKGLRVVFCNKRIDVPPSCLTDAFYGEHRYLTIRNSGLRLHYVVAGQEGAQLMLYLHGFPQNWFAWRHQLKEFREAFKVVAVDLRGYGFSDSPADREHYQRDYLLEDVRGIIEALGTAEKNVFTKCILVGHDWGATIAWEFAASYPGMVEKLIILNGVQFHVFSEYLAQHPSQMVRSNYMFLFQLPKLPEFLWSFDDFCILKNVMTSKKGGIQNPAHQLTKEELDAYLYGFLELGGLTPPMNYYRNKSSWVPTNYKDVLVPTLLIWGEKDVYLEKGLIPFIQQYVRKSIQVHCIPEAGHWVSEDQPEKVNQLMWDFLRERE</sequence>
<gene>
    <name evidence="1" type="ORF">K3G42_027232</name>
</gene>
<evidence type="ECO:0000313" key="2">
    <source>
        <dbReference type="Proteomes" id="UP000827872"/>
    </source>
</evidence>
<proteinExistence type="predicted"/>
<dbReference type="Proteomes" id="UP000827872">
    <property type="component" value="Linkage Group LG03"/>
</dbReference>
<keyword evidence="2" id="KW-1185">Reference proteome</keyword>
<protein>
    <submittedName>
        <fullName evidence="1">Uncharacterized protein</fullName>
    </submittedName>
</protein>
<name>A0ACB8EJF8_9SAUR</name>
<accession>A0ACB8EJF8</accession>